<feature type="region of interest" description="Disordered" evidence="1">
    <location>
        <begin position="134"/>
        <end position="157"/>
    </location>
</feature>
<feature type="transmembrane region" description="Helical" evidence="2">
    <location>
        <begin position="39"/>
        <end position="60"/>
    </location>
</feature>
<feature type="transmembrane region" description="Helical" evidence="2">
    <location>
        <begin position="72"/>
        <end position="93"/>
    </location>
</feature>
<name>A0ABS0N977_9NEIS</name>
<dbReference type="EMBL" id="JACSGR010000003">
    <property type="protein sequence ID" value="MBH5328845.1"/>
    <property type="molecule type" value="Genomic_DNA"/>
</dbReference>
<dbReference type="Proteomes" id="UP000768471">
    <property type="component" value="Unassembled WGS sequence"/>
</dbReference>
<comment type="caution">
    <text evidence="3">The sequence shown here is derived from an EMBL/GenBank/DDBJ whole genome shotgun (WGS) entry which is preliminary data.</text>
</comment>
<keyword evidence="2" id="KW-0812">Transmembrane</keyword>
<keyword evidence="2" id="KW-1133">Transmembrane helix</keyword>
<proteinExistence type="predicted"/>
<sequence>MKKKKVIGIATLAMCLLHIAGFLYFLFFSNLFATTQLLIGLHSLFIIDVAIIFSIINIIFGKGRARLGNFSVKSRLLFSSFIFLTAIYAAYLFSSQTKSIMPIRFNADNVQTLSGKPNWPDNATFYYNERGIATPEPHRRKTPGPAKTAAPGNPPRSDFDIVQDNGIRITMSCGGIFGAEHCTQDLKDAFSKYWNDFYGQSFHLKFQPVFYHGQFVNLVTEIQSSEGKAINSAYFQRSYEQTITRTRHSYLFLCALFFSTCLMSAHSKNLWNSLGRQTQSGE</sequence>
<keyword evidence="2" id="KW-0472">Membrane</keyword>
<protein>
    <submittedName>
        <fullName evidence="3">Uncharacterized protein</fullName>
    </submittedName>
</protein>
<evidence type="ECO:0000256" key="2">
    <source>
        <dbReference type="SAM" id="Phobius"/>
    </source>
</evidence>
<evidence type="ECO:0000256" key="1">
    <source>
        <dbReference type="SAM" id="MobiDB-lite"/>
    </source>
</evidence>
<organism evidence="3 4">
    <name type="scientific">Eikenella glucosivorans</name>
    <dbReference type="NCBI Taxonomy" id="2766967"/>
    <lineage>
        <taxon>Bacteria</taxon>
        <taxon>Pseudomonadati</taxon>
        <taxon>Pseudomonadota</taxon>
        <taxon>Betaproteobacteria</taxon>
        <taxon>Neisseriales</taxon>
        <taxon>Neisseriaceae</taxon>
        <taxon>Eikenella</taxon>
    </lineage>
</organism>
<keyword evidence="4" id="KW-1185">Reference proteome</keyword>
<accession>A0ABS0N977</accession>
<reference evidence="3 4" key="1">
    <citation type="submission" date="2020-09" db="EMBL/GenBank/DDBJ databases">
        <title>Eikenella S3660 sp. nov., isolated from a throat swab.</title>
        <authorList>
            <person name="Buhl M."/>
        </authorList>
    </citation>
    <scope>NUCLEOTIDE SEQUENCE [LARGE SCALE GENOMIC DNA]</scope>
    <source>
        <strain evidence="3 4">S3360</strain>
    </source>
</reference>
<evidence type="ECO:0000313" key="3">
    <source>
        <dbReference type="EMBL" id="MBH5328845.1"/>
    </source>
</evidence>
<gene>
    <name evidence="3" type="ORF">H9Q10_04085</name>
</gene>
<dbReference type="RefSeq" id="WP_197902766.1">
    <property type="nucleotide sequence ID" value="NZ_JACSGR010000003.1"/>
</dbReference>
<evidence type="ECO:0000313" key="4">
    <source>
        <dbReference type="Proteomes" id="UP000768471"/>
    </source>
</evidence>
<feature type="transmembrane region" description="Helical" evidence="2">
    <location>
        <begin position="7"/>
        <end position="27"/>
    </location>
</feature>